<dbReference type="HOGENOM" id="CLU_020336_50_1_5"/>
<protein>
    <recommendedName>
        <fullName evidence="2">Putative carbamate hydrolase RutD</fullName>
        <ecNumber evidence="2">3.5.1.-</ecNumber>
    </recommendedName>
    <alternativeName>
        <fullName evidence="2">Aminohydrolase</fullName>
    </alternativeName>
</protein>
<dbReference type="AlphaFoldDB" id="A0A089NP65"/>
<dbReference type="KEGG" id="mor:MOC_1961"/>
<dbReference type="PRINTS" id="PR00412">
    <property type="entry name" value="EPOXHYDRLASE"/>
</dbReference>
<sequence length="266" mass="27944">MARRAAGAASLHHAVAGPADGRPVLLSPGLGGGAGYFAPQMAALTARFRVVTYDHRGTGRSPGPLGPDHDIPAMARDACAVLDEAGIDRADVVGHALGGLIALQMALDAPDRVGRIVVINGWDALDPATRRCFAARRAILAGGGPEAFVRAQAIFLYPAPWLSAQAERVARDEAQALAHFPGAETVLARIAALERFTVAERLGSIGHETLVMAARDDVLVPYTRSERLAAALPKARLALAPDGGHAHSVTRPEAFNRALLDFLDRD</sequence>
<dbReference type="Gene3D" id="3.40.50.1820">
    <property type="entry name" value="alpha/beta hydrolase"/>
    <property type="match status" value="1"/>
</dbReference>
<proteinExistence type="inferred from homology"/>
<dbReference type="InterPro" id="IPR050471">
    <property type="entry name" value="AB_hydrolase"/>
</dbReference>
<reference evidence="4 5" key="1">
    <citation type="journal article" date="2014" name="PLoS ONE">
        <title>Genome Information of Methylobacterium oryzae, a Plant-Probiotic Methylotroph in the Phyllosphere.</title>
        <authorList>
            <person name="Kwak M.J."/>
            <person name="Jeong H."/>
            <person name="Madhaiyan M."/>
            <person name="Lee Y."/>
            <person name="Sa T.M."/>
            <person name="Oh T.K."/>
            <person name="Kim J.F."/>
        </authorList>
    </citation>
    <scope>NUCLEOTIDE SEQUENCE [LARGE SCALE GENOMIC DNA]</scope>
    <source>
        <strain evidence="4 5">CBMB20</strain>
    </source>
</reference>
<dbReference type="PRINTS" id="PR00111">
    <property type="entry name" value="ABHYDROLASE"/>
</dbReference>
<dbReference type="NCBIfam" id="TIGR03611">
    <property type="entry name" value="RutD"/>
    <property type="match status" value="1"/>
</dbReference>
<evidence type="ECO:0000256" key="1">
    <source>
        <dbReference type="ARBA" id="ARBA00022801"/>
    </source>
</evidence>
<dbReference type="InterPro" id="IPR000639">
    <property type="entry name" value="Epox_hydrolase-like"/>
</dbReference>
<keyword evidence="4" id="KW-0808">Transferase</keyword>
<dbReference type="EMBL" id="CP003811">
    <property type="protein sequence ID" value="AIQ89716.1"/>
    <property type="molecule type" value="Genomic_DNA"/>
</dbReference>
<dbReference type="InterPro" id="IPR019913">
    <property type="entry name" value="Pyrimidine_utilisation_RutD"/>
</dbReference>
<comment type="similarity">
    <text evidence="2">Belongs to the AB hydrolase superfamily. Hydrolase RutD family.</text>
</comment>
<dbReference type="InterPro" id="IPR000073">
    <property type="entry name" value="AB_hydrolase_1"/>
</dbReference>
<keyword evidence="4" id="KW-0012">Acyltransferase</keyword>
<dbReference type="eggNOG" id="COG2267">
    <property type="taxonomic scope" value="Bacteria"/>
</dbReference>
<accession>A0A089NP65</accession>
<dbReference type="SUPFAM" id="SSF53474">
    <property type="entry name" value="alpha/beta-Hydrolases"/>
    <property type="match status" value="1"/>
</dbReference>
<dbReference type="RefSeq" id="WP_043379757.1">
    <property type="nucleotide sequence ID" value="NZ_CP003811.1"/>
</dbReference>
<dbReference type="Pfam" id="PF00561">
    <property type="entry name" value="Abhydrolase_1"/>
    <property type="match status" value="1"/>
</dbReference>
<feature type="domain" description="AB hydrolase-1" evidence="3">
    <location>
        <begin position="23"/>
        <end position="246"/>
    </location>
</feature>
<dbReference type="STRING" id="693986.MOC_1961"/>
<evidence type="ECO:0000259" key="3">
    <source>
        <dbReference type="Pfam" id="PF00561"/>
    </source>
</evidence>
<comment type="function">
    <text evidence="2">Involved in pyrimidine catabolism. May facilitate the hydrolysis of carbamate, a reaction that can also occur spontaneously.</text>
</comment>
<keyword evidence="5" id="KW-1185">Reference proteome</keyword>
<evidence type="ECO:0000313" key="5">
    <source>
        <dbReference type="Proteomes" id="UP000029492"/>
    </source>
</evidence>
<dbReference type="EC" id="3.5.1.-" evidence="2"/>
<organism evidence="4 5">
    <name type="scientific">Methylobacterium oryzae CBMB20</name>
    <dbReference type="NCBI Taxonomy" id="693986"/>
    <lineage>
        <taxon>Bacteria</taxon>
        <taxon>Pseudomonadati</taxon>
        <taxon>Pseudomonadota</taxon>
        <taxon>Alphaproteobacteria</taxon>
        <taxon>Hyphomicrobiales</taxon>
        <taxon>Methylobacteriaceae</taxon>
        <taxon>Methylobacterium</taxon>
    </lineage>
</organism>
<keyword evidence="1 2" id="KW-0378">Hydrolase</keyword>
<dbReference type="PANTHER" id="PTHR43433">
    <property type="entry name" value="HYDROLASE, ALPHA/BETA FOLD FAMILY PROTEIN"/>
    <property type="match status" value="1"/>
</dbReference>
<dbReference type="Proteomes" id="UP000029492">
    <property type="component" value="Chromosome"/>
</dbReference>
<comment type="catalytic activity">
    <reaction evidence="2">
        <text>carbamate + 2 H(+) = NH4(+) + CO2</text>
        <dbReference type="Rhea" id="RHEA:15649"/>
        <dbReference type="ChEBI" id="CHEBI:13941"/>
        <dbReference type="ChEBI" id="CHEBI:15378"/>
        <dbReference type="ChEBI" id="CHEBI:16526"/>
        <dbReference type="ChEBI" id="CHEBI:28938"/>
    </reaction>
</comment>
<dbReference type="PANTHER" id="PTHR43433:SF5">
    <property type="entry name" value="AB HYDROLASE-1 DOMAIN-CONTAINING PROTEIN"/>
    <property type="match status" value="1"/>
</dbReference>
<evidence type="ECO:0000256" key="2">
    <source>
        <dbReference type="HAMAP-Rule" id="MF_00832"/>
    </source>
</evidence>
<dbReference type="GO" id="GO:0019740">
    <property type="term" value="P:nitrogen utilization"/>
    <property type="evidence" value="ECO:0007669"/>
    <property type="project" value="UniProtKB-UniRule"/>
</dbReference>
<name>A0A089NP65_9HYPH</name>
<gene>
    <name evidence="2 4" type="primary">rutD</name>
    <name evidence="4" type="ORF">MOC_1961</name>
</gene>
<evidence type="ECO:0000313" key="4">
    <source>
        <dbReference type="EMBL" id="AIQ89716.1"/>
    </source>
</evidence>
<dbReference type="GO" id="GO:0016811">
    <property type="term" value="F:hydrolase activity, acting on carbon-nitrogen (but not peptide) bonds, in linear amides"/>
    <property type="evidence" value="ECO:0007669"/>
    <property type="project" value="InterPro"/>
</dbReference>
<dbReference type="HAMAP" id="MF_00832">
    <property type="entry name" value="RutD"/>
    <property type="match status" value="1"/>
</dbReference>
<dbReference type="GO" id="GO:0016746">
    <property type="term" value="F:acyltransferase activity"/>
    <property type="evidence" value="ECO:0007669"/>
    <property type="project" value="UniProtKB-KW"/>
</dbReference>
<dbReference type="InterPro" id="IPR029058">
    <property type="entry name" value="AB_hydrolase_fold"/>
</dbReference>
<dbReference type="GO" id="GO:0006212">
    <property type="term" value="P:uracil catabolic process"/>
    <property type="evidence" value="ECO:0007669"/>
    <property type="project" value="UniProtKB-UniRule"/>
</dbReference>